<accession>A0A1G4XFN7</accession>
<name>A0A1G4XFN7_9ENTR</name>
<dbReference type="Proteomes" id="UP000183569">
    <property type="component" value="Unassembled WGS sequence"/>
</dbReference>
<protein>
    <submittedName>
        <fullName evidence="2">Uncharacterized protein</fullName>
    </submittedName>
</protein>
<sequence>MEFDKINAFLATAIGGLIFKWLAGGVSSFWSWLNKIHSEEDFLVSNIGIAKPLIRLSFCRYKLSTKPHNKFNKVFLASFGFSIIFTSLIGFYHFTDIVIRGPIQWIDYTHKETKDSFWIKQEEARNQPNAPTWSISPDTCINKSALDKITSIKPETKEFICGYMLDPKKKDELSKVANKNSLGLMILIPIVYLSLSFFFMMGQAMFIDLYINKKIAAFNKSEIEKSYQYLT</sequence>
<reference evidence="2 3" key="1">
    <citation type="submission" date="2016-10" db="EMBL/GenBank/DDBJ databases">
        <authorList>
            <person name="Varghese N."/>
            <person name="Submissions S."/>
        </authorList>
    </citation>
    <scope>NUCLEOTIDE SEQUENCE [LARGE SCALE GENOMIC DNA]</scope>
    <source>
        <strain evidence="2 3">CGMCC 1.12102</strain>
    </source>
</reference>
<dbReference type="Pfam" id="PF19723">
    <property type="entry name" value="DUF6216"/>
    <property type="match status" value="1"/>
</dbReference>
<keyword evidence="1" id="KW-0472">Membrane</keyword>
<comment type="caution">
    <text evidence="2">The sequence shown here is derived from an EMBL/GenBank/DDBJ whole genome shotgun (WGS) entry which is preliminary data.</text>
</comment>
<keyword evidence="1" id="KW-0812">Transmembrane</keyword>
<dbReference type="AlphaFoldDB" id="A0A1G4XFN7"/>
<evidence type="ECO:0000256" key="1">
    <source>
        <dbReference type="SAM" id="Phobius"/>
    </source>
</evidence>
<gene>
    <name evidence="2" type="ORF">SAMN02927897_00734</name>
</gene>
<feature type="transmembrane region" description="Helical" evidence="1">
    <location>
        <begin position="182"/>
        <end position="211"/>
    </location>
</feature>
<dbReference type="InterPro" id="IPR046188">
    <property type="entry name" value="DUF6216"/>
</dbReference>
<evidence type="ECO:0000313" key="3">
    <source>
        <dbReference type="Proteomes" id="UP000183569"/>
    </source>
</evidence>
<feature type="transmembrane region" description="Helical" evidence="1">
    <location>
        <begin position="74"/>
        <end position="94"/>
    </location>
</feature>
<dbReference type="EMBL" id="FMUI01000002">
    <property type="protein sequence ID" value="SCX39981.1"/>
    <property type="molecule type" value="Genomic_DNA"/>
</dbReference>
<proteinExistence type="predicted"/>
<evidence type="ECO:0000313" key="2">
    <source>
        <dbReference type="EMBL" id="SCX39981.1"/>
    </source>
</evidence>
<dbReference type="GeneID" id="23846410"/>
<keyword evidence="1" id="KW-1133">Transmembrane helix</keyword>
<feature type="transmembrane region" description="Helical" evidence="1">
    <location>
        <begin position="6"/>
        <end position="33"/>
    </location>
</feature>
<dbReference type="RefSeq" id="WP_017456111.1">
    <property type="nucleotide sequence ID" value="NZ_FMUI01000002.1"/>
</dbReference>
<organism evidence="2 3">
    <name type="scientific">Kosakonia sacchari</name>
    <dbReference type="NCBI Taxonomy" id="1158459"/>
    <lineage>
        <taxon>Bacteria</taxon>
        <taxon>Pseudomonadati</taxon>
        <taxon>Pseudomonadota</taxon>
        <taxon>Gammaproteobacteria</taxon>
        <taxon>Enterobacterales</taxon>
        <taxon>Enterobacteriaceae</taxon>
        <taxon>Kosakonia</taxon>
    </lineage>
</organism>